<reference evidence="2 3" key="1">
    <citation type="submission" date="2022-09" db="EMBL/GenBank/DDBJ databases">
        <authorList>
            <person name="Palmer J.M."/>
        </authorList>
    </citation>
    <scope>NUCLEOTIDE SEQUENCE [LARGE SCALE GENOMIC DNA]</scope>
    <source>
        <strain evidence="2 3">DSM 7382</strain>
    </source>
</reference>
<dbReference type="Gene3D" id="3.60.110.10">
    <property type="entry name" value="Carbon-nitrogen hydrolase"/>
    <property type="match status" value="1"/>
</dbReference>
<protein>
    <recommendedName>
        <fullName evidence="4">CN hydrolase domain-containing protein</fullName>
    </recommendedName>
</protein>
<keyword evidence="1" id="KW-0472">Membrane</keyword>
<comment type="caution">
    <text evidence="2">The sequence shown here is derived from an EMBL/GenBank/DDBJ whole genome shotgun (WGS) entry which is preliminary data.</text>
</comment>
<dbReference type="PANTHER" id="PTHR38686">
    <property type="entry name" value="APOLIPOPROTEIN N-ACYLTRANSFERASE"/>
    <property type="match status" value="1"/>
</dbReference>
<dbReference type="GO" id="GO:0016020">
    <property type="term" value="C:membrane"/>
    <property type="evidence" value="ECO:0007669"/>
    <property type="project" value="InterPro"/>
</dbReference>
<dbReference type="AlphaFoldDB" id="A0AAW0GWG4"/>
<dbReference type="GO" id="GO:0016410">
    <property type="term" value="F:N-acyltransferase activity"/>
    <property type="evidence" value="ECO:0007669"/>
    <property type="project" value="InterPro"/>
</dbReference>
<dbReference type="SUPFAM" id="SSF56317">
    <property type="entry name" value="Carbon-nitrogen hydrolase"/>
    <property type="match status" value="1"/>
</dbReference>
<name>A0AAW0GWG4_9APHY</name>
<feature type="transmembrane region" description="Helical" evidence="1">
    <location>
        <begin position="145"/>
        <end position="163"/>
    </location>
</feature>
<organism evidence="2 3">
    <name type="scientific">Cerrena zonata</name>
    <dbReference type="NCBI Taxonomy" id="2478898"/>
    <lineage>
        <taxon>Eukaryota</taxon>
        <taxon>Fungi</taxon>
        <taxon>Dikarya</taxon>
        <taxon>Basidiomycota</taxon>
        <taxon>Agaricomycotina</taxon>
        <taxon>Agaricomycetes</taxon>
        <taxon>Polyporales</taxon>
        <taxon>Cerrenaceae</taxon>
        <taxon>Cerrena</taxon>
    </lineage>
</organism>
<feature type="transmembrane region" description="Helical" evidence="1">
    <location>
        <begin position="121"/>
        <end position="139"/>
    </location>
</feature>
<evidence type="ECO:0000256" key="1">
    <source>
        <dbReference type="SAM" id="Phobius"/>
    </source>
</evidence>
<keyword evidence="3" id="KW-1185">Reference proteome</keyword>
<dbReference type="GO" id="GO:0042158">
    <property type="term" value="P:lipoprotein biosynthetic process"/>
    <property type="evidence" value="ECO:0007669"/>
    <property type="project" value="InterPro"/>
</dbReference>
<dbReference type="InterPro" id="IPR004563">
    <property type="entry name" value="Apolipo_AcylTrfase"/>
</dbReference>
<gene>
    <name evidence="2" type="ORF">QCA50_002171</name>
</gene>
<evidence type="ECO:0000313" key="3">
    <source>
        <dbReference type="Proteomes" id="UP001385951"/>
    </source>
</evidence>
<sequence>MDIRSMAVSRPLLTYSTLSSIFAFFALSPSPSLIATIGLISIIRVSAWVFAHRRGGAASAFTQIVAISIFAGLAQLSPSLQALSNPTTSLVVLGGISVLTTSLATFVAFCASYIERQISSPWVKLTLFPALWATAWGFISYVSPVGQLATWSPVVGLGPYLWLRQYLGQWGINWVAGAWASICAVMIGNWIVGTPDDEEKVAPLVEVPQDNERLAEEQPGASRGVNIVNSHSKETLVSLLIVLMIPSWLSTNTPLPSFSDETTPFGIGCALPIPRHSGQRSGLPTLDDYIYDSRTLQMHADVVVWPESAVRFTSPTAKADAFREMQLPKNINRGKYWGVSFEEYIPADLGDGVFKKGSTRNGFALLGSSGPPVLEYYKRNLVPVAESFPLVPGTEDPGAFTIQLKAPKNYNKSDWAPAPNYTRPIPVTTSICLDLATSQSFSHLESRPSLILAPAKTWHIGIGLAMWEQAKARAHETGSTVIWCDGGEGGVSGVAGGGYEQYTQVGQGSFYKTIGISYPFNEKRTVYARGGQSAAFWTAWAIVGLGYAIEGLSKHDRPQAGNSLEGRSILRLGHLVTSLRSIFRGNEVQAGESRPLLE</sequence>
<evidence type="ECO:0000313" key="2">
    <source>
        <dbReference type="EMBL" id="KAK7694983.1"/>
    </source>
</evidence>
<accession>A0AAW0GWG4</accession>
<keyword evidence="1" id="KW-1133">Transmembrane helix</keyword>
<dbReference type="Proteomes" id="UP001385951">
    <property type="component" value="Unassembled WGS sequence"/>
</dbReference>
<dbReference type="InterPro" id="IPR036526">
    <property type="entry name" value="C-N_Hydrolase_sf"/>
</dbReference>
<feature type="transmembrane region" description="Helical" evidence="1">
    <location>
        <begin position="170"/>
        <end position="192"/>
    </location>
</feature>
<feature type="transmembrane region" description="Helical" evidence="1">
    <location>
        <begin position="90"/>
        <end position="114"/>
    </location>
</feature>
<feature type="transmembrane region" description="Helical" evidence="1">
    <location>
        <begin position="58"/>
        <end position="78"/>
    </location>
</feature>
<dbReference type="PANTHER" id="PTHR38686:SF1">
    <property type="entry name" value="APOLIPOPROTEIN N-ACYLTRANSFERASE"/>
    <property type="match status" value="1"/>
</dbReference>
<evidence type="ECO:0008006" key="4">
    <source>
        <dbReference type="Google" id="ProtNLM"/>
    </source>
</evidence>
<proteinExistence type="predicted"/>
<dbReference type="EMBL" id="JASBNA010000002">
    <property type="protein sequence ID" value="KAK7694983.1"/>
    <property type="molecule type" value="Genomic_DNA"/>
</dbReference>
<keyword evidence="1" id="KW-0812">Transmembrane</keyword>